<dbReference type="EMBL" id="CP018155">
    <property type="protein sequence ID" value="APG65206.1"/>
    <property type="molecule type" value="Genomic_DNA"/>
</dbReference>
<dbReference type="Proteomes" id="UP000181898">
    <property type="component" value="Chromosome"/>
</dbReference>
<name>A0A1L3JJ89_9FLAO</name>
<dbReference type="STRING" id="1850252.LPB136_07540"/>
<dbReference type="GO" id="GO:0046872">
    <property type="term" value="F:metal ion binding"/>
    <property type="evidence" value="ECO:0007669"/>
    <property type="project" value="InterPro"/>
</dbReference>
<feature type="signal peptide" evidence="1">
    <location>
        <begin position="1"/>
        <end position="19"/>
    </location>
</feature>
<dbReference type="AlphaFoldDB" id="A0A1L3JJ89"/>
<sequence length="83" mass="9467">MKKIILVVAIVFASNLVFISCKTEKNEEVKEQTTINGSEVAKEEVYQCPMECEKSKTYKKEGDCPVCKMKLKEKKSLKTEESD</sequence>
<evidence type="ECO:0000256" key="1">
    <source>
        <dbReference type="SAM" id="SignalP"/>
    </source>
</evidence>
<dbReference type="Pfam" id="PF19335">
    <property type="entry name" value="HMBD"/>
    <property type="match status" value="1"/>
</dbReference>
<dbReference type="RefSeq" id="WP_072555604.1">
    <property type="nucleotide sequence ID" value="NZ_CP018155.1"/>
</dbReference>
<evidence type="ECO:0000313" key="4">
    <source>
        <dbReference type="Proteomes" id="UP000181898"/>
    </source>
</evidence>
<reference evidence="3 4" key="1">
    <citation type="submission" date="2016-11" db="EMBL/GenBank/DDBJ databases">
        <title>Tenacibaculum sp. LPB0136, isolated from marine environment.</title>
        <authorList>
            <person name="Kim E."/>
            <person name="Yi H."/>
        </authorList>
    </citation>
    <scope>NUCLEOTIDE SEQUENCE [LARGE SCALE GENOMIC DNA]</scope>
    <source>
        <strain evidence="3 4">LPB0136</strain>
    </source>
</reference>
<evidence type="ECO:0000259" key="2">
    <source>
        <dbReference type="Pfam" id="PF19335"/>
    </source>
</evidence>
<dbReference type="KEGG" id="ten:LPB136_07540"/>
<protein>
    <recommendedName>
        <fullName evidence="2">Heavy metal binding domain-containing protein</fullName>
    </recommendedName>
</protein>
<evidence type="ECO:0000313" key="3">
    <source>
        <dbReference type="EMBL" id="APG65206.1"/>
    </source>
</evidence>
<accession>A0A1L3JJ89</accession>
<organism evidence="3 4">
    <name type="scientific">Tenacibaculum todarodis</name>
    <dbReference type="NCBI Taxonomy" id="1850252"/>
    <lineage>
        <taxon>Bacteria</taxon>
        <taxon>Pseudomonadati</taxon>
        <taxon>Bacteroidota</taxon>
        <taxon>Flavobacteriia</taxon>
        <taxon>Flavobacteriales</taxon>
        <taxon>Flavobacteriaceae</taxon>
        <taxon>Tenacibaculum</taxon>
    </lineage>
</organism>
<dbReference type="OrthoDB" id="1523860at2"/>
<proteinExistence type="predicted"/>
<keyword evidence="1" id="KW-0732">Signal</keyword>
<keyword evidence="4" id="KW-1185">Reference proteome</keyword>
<gene>
    <name evidence="3" type="ORF">LPB136_07540</name>
</gene>
<dbReference type="PROSITE" id="PS51257">
    <property type="entry name" value="PROKAR_LIPOPROTEIN"/>
    <property type="match status" value="1"/>
</dbReference>
<dbReference type="InterPro" id="IPR045800">
    <property type="entry name" value="HMBD"/>
</dbReference>
<feature type="domain" description="Heavy metal binding" evidence="2">
    <location>
        <begin position="45"/>
        <end position="74"/>
    </location>
</feature>
<feature type="chain" id="PRO_5012317993" description="Heavy metal binding domain-containing protein" evidence="1">
    <location>
        <begin position="20"/>
        <end position="83"/>
    </location>
</feature>